<sequence>MERRENPVEKLHIALEAPLREGTDRRRGHTPTYPRAHLLFPTNGLAMSTTSVREEQDEEARRRR</sequence>
<organism evidence="2">
    <name type="scientific">Oryza punctata</name>
    <name type="common">Red rice</name>
    <dbReference type="NCBI Taxonomy" id="4537"/>
    <lineage>
        <taxon>Eukaryota</taxon>
        <taxon>Viridiplantae</taxon>
        <taxon>Streptophyta</taxon>
        <taxon>Embryophyta</taxon>
        <taxon>Tracheophyta</taxon>
        <taxon>Spermatophyta</taxon>
        <taxon>Magnoliopsida</taxon>
        <taxon>Liliopsida</taxon>
        <taxon>Poales</taxon>
        <taxon>Poaceae</taxon>
        <taxon>BOP clade</taxon>
        <taxon>Oryzoideae</taxon>
        <taxon>Oryzeae</taxon>
        <taxon>Oryzinae</taxon>
        <taxon>Oryza</taxon>
    </lineage>
</organism>
<name>A0A0E0LMI5_ORYPU</name>
<evidence type="ECO:0000313" key="2">
    <source>
        <dbReference type="EnsemblPlants" id="OPUNC07G18490.1"/>
    </source>
</evidence>
<protein>
    <submittedName>
        <fullName evidence="2">Uncharacterized protein</fullName>
    </submittedName>
</protein>
<proteinExistence type="predicted"/>
<keyword evidence="3" id="KW-1185">Reference proteome</keyword>
<reference evidence="2" key="1">
    <citation type="submission" date="2015-04" db="UniProtKB">
        <authorList>
            <consortium name="EnsemblPlants"/>
        </authorList>
    </citation>
    <scope>IDENTIFICATION</scope>
</reference>
<evidence type="ECO:0000256" key="1">
    <source>
        <dbReference type="SAM" id="MobiDB-lite"/>
    </source>
</evidence>
<dbReference type="HOGENOM" id="CLU_2871605_0_0_1"/>
<dbReference type="Gramene" id="OPUNC07G18490.1">
    <property type="protein sequence ID" value="OPUNC07G18490.1"/>
    <property type="gene ID" value="OPUNC07G18490"/>
</dbReference>
<accession>A0A0E0LMI5</accession>
<dbReference type="Proteomes" id="UP000026962">
    <property type="component" value="Chromosome 7"/>
</dbReference>
<reference evidence="2" key="2">
    <citation type="submission" date="2018-05" db="EMBL/GenBank/DDBJ databases">
        <title>OpunRS2 (Oryza punctata Reference Sequence Version 2).</title>
        <authorList>
            <person name="Zhang J."/>
            <person name="Kudrna D."/>
            <person name="Lee S."/>
            <person name="Talag J."/>
            <person name="Welchert J."/>
            <person name="Wing R.A."/>
        </authorList>
    </citation>
    <scope>NUCLEOTIDE SEQUENCE [LARGE SCALE GENOMIC DNA]</scope>
</reference>
<feature type="region of interest" description="Disordered" evidence="1">
    <location>
        <begin position="42"/>
        <end position="64"/>
    </location>
</feature>
<evidence type="ECO:0000313" key="3">
    <source>
        <dbReference type="Proteomes" id="UP000026962"/>
    </source>
</evidence>
<dbReference type="EnsemblPlants" id="OPUNC07G18490.1">
    <property type="protein sequence ID" value="OPUNC07G18490.1"/>
    <property type="gene ID" value="OPUNC07G18490"/>
</dbReference>
<dbReference type="AlphaFoldDB" id="A0A0E0LMI5"/>